<sequence>MKSLEIKLHGVSEQLSRKKGTPVGLKEELAALNMEFRELEARVHAYAGS</sequence>
<comment type="caution">
    <text evidence="1">The sequence shown here is derived from an EMBL/GenBank/DDBJ whole genome shotgun (WGS) entry which is preliminary data.</text>
</comment>
<dbReference type="EMBL" id="JAMXIB010000001">
    <property type="protein sequence ID" value="MCO5723506.1"/>
    <property type="molecule type" value="Genomic_DNA"/>
</dbReference>
<name>A0ABT1AUF9_9FLAO</name>
<evidence type="ECO:0000313" key="1">
    <source>
        <dbReference type="EMBL" id="MCO5723506.1"/>
    </source>
</evidence>
<gene>
    <name evidence="1" type="ORF">NG653_01475</name>
</gene>
<evidence type="ECO:0000313" key="2">
    <source>
        <dbReference type="Proteomes" id="UP001206312"/>
    </source>
</evidence>
<protein>
    <submittedName>
        <fullName evidence="1">Uncharacterized protein</fullName>
    </submittedName>
</protein>
<organism evidence="1 2">
    <name type="scientific">Robiginitalea marina</name>
    <dbReference type="NCBI Taxonomy" id="2954105"/>
    <lineage>
        <taxon>Bacteria</taxon>
        <taxon>Pseudomonadati</taxon>
        <taxon>Bacteroidota</taxon>
        <taxon>Flavobacteriia</taxon>
        <taxon>Flavobacteriales</taxon>
        <taxon>Flavobacteriaceae</taxon>
        <taxon>Robiginitalea</taxon>
    </lineage>
</organism>
<reference evidence="1 2" key="1">
    <citation type="submission" date="2022-06" db="EMBL/GenBank/DDBJ databases">
        <authorList>
            <person name="Xuan X."/>
        </authorList>
    </citation>
    <scope>NUCLEOTIDE SEQUENCE [LARGE SCALE GENOMIC DNA]</scope>
    <source>
        <strain evidence="1 2">2V75</strain>
    </source>
</reference>
<keyword evidence="2" id="KW-1185">Reference proteome</keyword>
<accession>A0ABT1AUF9</accession>
<dbReference type="RefSeq" id="WP_252739881.1">
    <property type="nucleotide sequence ID" value="NZ_JAMXIB010000001.1"/>
</dbReference>
<proteinExistence type="predicted"/>
<dbReference type="Proteomes" id="UP001206312">
    <property type="component" value="Unassembled WGS sequence"/>
</dbReference>